<dbReference type="EMBL" id="AGUD01000022">
    <property type="protein sequence ID" value="EHN12453.1"/>
    <property type="molecule type" value="Genomic_DNA"/>
</dbReference>
<reference evidence="2 3" key="1">
    <citation type="journal article" date="2013" name="Biodegradation">
        <title>Quantitative proteomic analysis of ibuprofen-degrading Patulibacter sp. strain I11.</title>
        <authorList>
            <person name="Almeida B."/>
            <person name="Kjeldal H."/>
            <person name="Lolas I."/>
            <person name="Knudsen A.D."/>
            <person name="Carvalho G."/>
            <person name="Nielsen K.L."/>
            <person name="Barreto Crespo M.T."/>
            <person name="Stensballe A."/>
            <person name="Nielsen J.L."/>
        </authorList>
    </citation>
    <scope>NUCLEOTIDE SEQUENCE [LARGE SCALE GENOMIC DNA]</scope>
    <source>
        <strain evidence="2 3">I11</strain>
    </source>
</reference>
<feature type="compositionally biased region" description="Basic and acidic residues" evidence="1">
    <location>
        <begin position="42"/>
        <end position="59"/>
    </location>
</feature>
<feature type="region of interest" description="Disordered" evidence="1">
    <location>
        <begin position="38"/>
        <end position="59"/>
    </location>
</feature>
<comment type="caution">
    <text evidence="2">The sequence shown here is derived from an EMBL/GenBank/DDBJ whole genome shotgun (WGS) entry which is preliminary data.</text>
</comment>
<evidence type="ECO:0000256" key="1">
    <source>
        <dbReference type="SAM" id="MobiDB-lite"/>
    </source>
</evidence>
<name>H0E1G8_9ACTN</name>
<protein>
    <submittedName>
        <fullName evidence="2">Uncharacterized protein</fullName>
    </submittedName>
</protein>
<evidence type="ECO:0000313" key="3">
    <source>
        <dbReference type="Proteomes" id="UP000005143"/>
    </source>
</evidence>
<gene>
    <name evidence="2" type="ORF">PAI11_06300</name>
</gene>
<dbReference type="Proteomes" id="UP000005143">
    <property type="component" value="Unassembled WGS sequence"/>
</dbReference>
<sequence>MQLQIEGDAPLSGRLRQRGRPWQRFAGWIGLAGAIDGVLAGRHPDDDRPAGDRAADEPS</sequence>
<evidence type="ECO:0000313" key="2">
    <source>
        <dbReference type="EMBL" id="EHN12453.1"/>
    </source>
</evidence>
<organism evidence="2 3">
    <name type="scientific">Patulibacter medicamentivorans</name>
    <dbReference type="NCBI Taxonomy" id="1097667"/>
    <lineage>
        <taxon>Bacteria</taxon>
        <taxon>Bacillati</taxon>
        <taxon>Actinomycetota</taxon>
        <taxon>Thermoleophilia</taxon>
        <taxon>Solirubrobacterales</taxon>
        <taxon>Patulibacteraceae</taxon>
        <taxon>Patulibacter</taxon>
    </lineage>
</organism>
<accession>H0E1G8</accession>
<dbReference type="AlphaFoldDB" id="H0E1G8"/>
<proteinExistence type="predicted"/>
<keyword evidence="3" id="KW-1185">Reference proteome</keyword>